<evidence type="ECO:0000313" key="3">
    <source>
        <dbReference type="Proteomes" id="UP000789831"/>
    </source>
</evidence>
<reference evidence="2" key="1">
    <citation type="submission" date="2021-06" db="EMBL/GenBank/DDBJ databases">
        <authorList>
            <person name="Kallberg Y."/>
            <person name="Tangrot J."/>
            <person name="Rosling A."/>
        </authorList>
    </citation>
    <scope>NUCLEOTIDE SEQUENCE</scope>
    <source>
        <strain evidence="2">MT106</strain>
    </source>
</reference>
<feature type="region of interest" description="Disordered" evidence="1">
    <location>
        <begin position="216"/>
        <end position="238"/>
    </location>
</feature>
<proteinExistence type="predicted"/>
<gene>
    <name evidence="2" type="ORF">AGERDE_LOCUS10788</name>
</gene>
<keyword evidence="3" id="KW-1185">Reference proteome</keyword>
<sequence length="238" mass="27694">MLSKEAQNNYQPNLPNMISPPSYEEAFECYLKSAEKFVISSSFSSKVMAYVKLSPIVYRWAIQKFGATSEPVKLLFYDILRARIAIRPPNLESESSDNNSPSGQVKKLYDEFSNGRVPYSEMHLSLLAKTDDNDLLLDFFDKYLPKIYNKSKKRKNANLENLEQKWNEILFSFHAGEKTRLTETDFYGHLIKYDIESSAKFLDKIQTFKLREDVRYSHHSEQEEDGGDKQTSKRSRLV</sequence>
<organism evidence="2 3">
    <name type="scientific">Ambispora gerdemannii</name>
    <dbReference type="NCBI Taxonomy" id="144530"/>
    <lineage>
        <taxon>Eukaryota</taxon>
        <taxon>Fungi</taxon>
        <taxon>Fungi incertae sedis</taxon>
        <taxon>Mucoromycota</taxon>
        <taxon>Glomeromycotina</taxon>
        <taxon>Glomeromycetes</taxon>
        <taxon>Archaeosporales</taxon>
        <taxon>Ambisporaceae</taxon>
        <taxon>Ambispora</taxon>
    </lineage>
</organism>
<dbReference type="AlphaFoldDB" id="A0A9N9GXJ7"/>
<evidence type="ECO:0000313" key="2">
    <source>
        <dbReference type="EMBL" id="CAG8636895.1"/>
    </source>
</evidence>
<evidence type="ECO:0000256" key="1">
    <source>
        <dbReference type="SAM" id="MobiDB-lite"/>
    </source>
</evidence>
<dbReference type="EMBL" id="CAJVPL010003689">
    <property type="protein sequence ID" value="CAG8636895.1"/>
    <property type="molecule type" value="Genomic_DNA"/>
</dbReference>
<name>A0A9N9GXJ7_9GLOM</name>
<accession>A0A9N9GXJ7</accession>
<comment type="caution">
    <text evidence="2">The sequence shown here is derived from an EMBL/GenBank/DDBJ whole genome shotgun (WGS) entry which is preliminary data.</text>
</comment>
<dbReference type="Proteomes" id="UP000789831">
    <property type="component" value="Unassembled WGS sequence"/>
</dbReference>
<feature type="compositionally biased region" description="Basic and acidic residues" evidence="1">
    <location>
        <begin position="216"/>
        <end position="231"/>
    </location>
</feature>
<protein>
    <submittedName>
        <fullName evidence="2">6095_t:CDS:1</fullName>
    </submittedName>
</protein>